<sequence>MSDGKLPKEAVGLQLNFCKTLACDNFGLSNAERYVLQHTNPKRPAMVCRECGAFPPLLNNQEVLNELQRLQHLHSEGLPACRNQDCDNFDLSVHTHKTLYHAFGYSGDRQRYRCKACQSTFVDKWSGGNKNLSFQENLLGLLFMSYSVREICRKLNINPKTFYDHVEHIASRCRRKLAMIDARWMKHSDSYQLASDYVALQPNSDNGVIWIATGEANTGYILCQHVNYSAQEQAEGSIDHDPYTTPARFVSKKHSSEANEAAINTNQPLRARIDQKYQTILARGNVEDPMGNLSHFNYPSKGALVRAPYTSYAHYLHILELCDDNKRLSVFMPQDPLLRSAALSVCVSRIKRQNVDLMYVEEDSNWKNIEHSQKVDIVHMGWWRDRWAIANQVDSAKGICYLAGNKPDPTHWLQNASIHHTSFYQQRFQLLFASFINEPRRKLRPGGILPMLDIFRAWHNLCYQDKQGKTAAQNLGLSELPLTLRDLLS</sequence>
<dbReference type="AlphaFoldDB" id="A0A1B9QXV0"/>
<dbReference type="Proteomes" id="UP000093173">
    <property type="component" value="Unassembled WGS sequence"/>
</dbReference>
<proteinExistence type="predicted"/>
<reference evidence="2" key="1">
    <citation type="submission" date="2016-06" db="EMBL/GenBank/DDBJ databases">
        <authorList>
            <person name="Hehemann J.-H."/>
            <person name="Arevalo P."/>
            <person name="Datta M.S."/>
            <person name="Polz M.F."/>
        </authorList>
    </citation>
    <scope>NUCLEOTIDE SEQUENCE [LARGE SCALE GENOMIC DNA]</scope>
    <source>
        <strain evidence="2">9CSC122</strain>
    </source>
</reference>
<dbReference type="RefSeq" id="WP_065576956.1">
    <property type="nucleotide sequence ID" value="NZ_JBNGCH010000566.1"/>
</dbReference>
<gene>
    <name evidence="1" type="ORF">A6E14_02000</name>
</gene>
<name>A0A1B9QXV0_9VIBR</name>
<evidence type="ECO:0000313" key="2">
    <source>
        <dbReference type="Proteomes" id="UP000093173"/>
    </source>
</evidence>
<evidence type="ECO:0000313" key="1">
    <source>
        <dbReference type="EMBL" id="OCH75114.1"/>
    </source>
</evidence>
<keyword evidence="2" id="KW-1185">Reference proteome</keyword>
<dbReference type="EMBL" id="MAJZ01000566">
    <property type="protein sequence ID" value="OCH75114.1"/>
    <property type="molecule type" value="Genomic_DNA"/>
</dbReference>
<protein>
    <submittedName>
        <fullName evidence="1">Lactate dehydrogenase</fullName>
    </submittedName>
</protein>
<organism evidence="1 2">
    <name type="scientific">Vibrio genomosp. F10</name>
    <dbReference type="NCBI Taxonomy" id="723171"/>
    <lineage>
        <taxon>Bacteria</taxon>
        <taxon>Pseudomonadati</taxon>
        <taxon>Pseudomonadota</taxon>
        <taxon>Gammaproteobacteria</taxon>
        <taxon>Vibrionales</taxon>
        <taxon>Vibrionaceae</taxon>
        <taxon>Vibrio</taxon>
    </lineage>
</organism>
<comment type="caution">
    <text evidence="1">The sequence shown here is derived from an EMBL/GenBank/DDBJ whole genome shotgun (WGS) entry which is preliminary data.</text>
</comment>
<accession>A0A1B9QXV0</accession>